<dbReference type="Proteomes" id="UP000595437">
    <property type="component" value="Chromosome 18"/>
</dbReference>
<dbReference type="EMBL" id="CP045907">
    <property type="protein sequence ID" value="QQP35677.1"/>
    <property type="molecule type" value="Genomic_DNA"/>
</dbReference>
<evidence type="ECO:0000259" key="1">
    <source>
        <dbReference type="Pfam" id="PF25467"/>
    </source>
</evidence>
<sequence length="110" mass="11883">MDFVPLRSLGKTLLSSYFMSLPLETKHALDIINASLVSLGVAEDPQLISAGPFSLIPKTVVAKSLGFGFVRSVDRVKECFYLLTSLRGPALSSVNVLSCGAIFLPEDCYK</sequence>
<gene>
    <name evidence="2" type="ORF">FKW44_023964</name>
</gene>
<dbReference type="InterPro" id="IPR057570">
    <property type="entry name" value="NOL9_C"/>
</dbReference>
<evidence type="ECO:0000313" key="2">
    <source>
        <dbReference type="EMBL" id="QQP35677.1"/>
    </source>
</evidence>
<name>A0A7T8GQ70_CALRO</name>
<dbReference type="AlphaFoldDB" id="A0A7T8GQ70"/>
<keyword evidence="3" id="KW-1185">Reference proteome</keyword>
<protein>
    <recommendedName>
        <fullName evidence="1">NOL9 C-terminal domain-containing protein</fullName>
    </recommendedName>
</protein>
<feature type="domain" description="NOL9 C-terminal" evidence="1">
    <location>
        <begin position="28"/>
        <end position="105"/>
    </location>
</feature>
<accession>A0A7T8GQ70</accession>
<organism evidence="2 3">
    <name type="scientific">Caligus rogercresseyi</name>
    <name type="common">Sea louse</name>
    <dbReference type="NCBI Taxonomy" id="217165"/>
    <lineage>
        <taxon>Eukaryota</taxon>
        <taxon>Metazoa</taxon>
        <taxon>Ecdysozoa</taxon>
        <taxon>Arthropoda</taxon>
        <taxon>Crustacea</taxon>
        <taxon>Multicrustacea</taxon>
        <taxon>Hexanauplia</taxon>
        <taxon>Copepoda</taxon>
        <taxon>Siphonostomatoida</taxon>
        <taxon>Caligidae</taxon>
        <taxon>Caligus</taxon>
    </lineage>
</organism>
<dbReference type="OrthoDB" id="2405412at2759"/>
<dbReference type="Pfam" id="PF25467">
    <property type="entry name" value="NOL9_C"/>
    <property type="match status" value="1"/>
</dbReference>
<feature type="non-terminal residue" evidence="2">
    <location>
        <position position="110"/>
    </location>
</feature>
<evidence type="ECO:0000313" key="3">
    <source>
        <dbReference type="Proteomes" id="UP000595437"/>
    </source>
</evidence>
<reference evidence="3" key="1">
    <citation type="submission" date="2021-01" db="EMBL/GenBank/DDBJ databases">
        <title>Caligus Genome Assembly.</title>
        <authorList>
            <person name="Gallardo-Escarate C."/>
        </authorList>
    </citation>
    <scope>NUCLEOTIDE SEQUENCE [LARGE SCALE GENOMIC DNA]</scope>
</reference>
<proteinExistence type="predicted"/>